<keyword evidence="10" id="KW-1185">Reference proteome</keyword>
<dbReference type="GO" id="GO:0015293">
    <property type="term" value="F:symporter activity"/>
    <property type="evidence" value="ECO:0007669"/>
    <property type="project" value="UniProtKB-KW"/>
</dbReference>
<dbReference type="PRINTS" id="PR00173">
    <property type="entry name" value="EDTRNSPORT"/>
</dbReference>
<gene>
    <name evidence="9" type="primary">gltP_2</name>
    <name evidence="9" type="ORF">EHSB41UT_03056</name>
</gene>
<reference evidence="9 10" key="1">
    <citation type="submission" date="2017-03" db="EMBL/GenBank/DDBJ databases">
        <authorList>
            <person name="Afonso C.L."/>
            <person name="Miller P.J."/>
            <person name="Scott M.A."/>
            <person name="Spackman E."/>
            <person name="Goraichik I."/>
            <person name="Dimitrov K.M."/>
            <person name="Suarez D.L."/>
            <person name="Swayne D.E."/>
        </authorList>
    </citation>
    <scope>NUCLEOTIDE SEQUENCE [LARGE SCALE GENOMIC DNA]</scope>
    <source>
        <strain evidence="9">SB41UT1</strain>
    </source>
</reference>
<dbReference type="FunFam" id="1.10.3860.10:FF:000001">
    <property type="entry name" value="C4-dicarboxylate transport protein"/>
    <property type="match status" value="1"/>
</dbReference>
<keyword evidence="5" id="KW-0769">Symport</keyword>
<evidence type="ECO:0000256" key="4">
    <source>
        <dbReference type="ARBA" id="ARBA00022692"/>
    </source>
</evidence>
<dbReference type="GO" id="GO:0006835">
    <property type="term" value="P:dicarboxylic acid transport"/>
    <property type="evidence" value="ECO:0007669"/>
    <property type="project" value="TreeGrafter"/>
</dbReference>
<dbReference type="GO" id="GO:0005886">
    <property type="term" value="C:plasma membrane"/>
    <property type="evidence" value="ECO:0007669"/>
    <property type="project" value="UniProtKB-SubCell"/>
</dbReference>
<protein>
    <submittedName>
        <fullName evidence="9">Proton glutamate symport protein</fullName>
    </submittedName>
</protein>
<evidence type="ECO:0000256" key="5">
    <source>
        <dbReference type="ARBA" id="ARBA00022847"/>
    </source>
</evidence>
<evidence type="ECO:0000256" key="3">
    <source>
        <dbReference type="ARBA" id="ARBA00022475"/>
    </source>
</evidence>
<feature type="transmembrane region" description="Helical" evidence="8">
    <location>
        <begin position="334"/>
        <end position="363"/>
    </location>
</feature>
<dbReference type="InterPro" id="IPR036458">
    <property type="entry name" value="Na:dicarbo_symporter_sf"/>
</dbReference>
<accession>A0A1X7ALU4</accession>
<organism evidence="9 10">
    <name type="scientific">Parendozoicomonas haliclonae</name>
    <dbReference type="NCBI Taxonomy" id="1960125"/>
    <lineage>
        <taxon>Bacteria</taxon>
        <taxon>Pseudomonadati</taxon>
        <taxon>Pseudomonadota</taxon>
        <taxon>Gammaproteobacteria</taxon>
        <taxon>Oceanospirillales</taxon>
        <taxon>Endozoicomonadaceae</taxon>
        <taxon>Parendozoicomonas</taxon>
    </lineage>
</organism>
<feature type="transmembrane region" description="Helical" evidence="8">
    <location>
        <begin position="50"/>
        <end position="70"/>
    </location>
</feature>
<keyword evidence="2" id="KW-0813">Transport</keyword>
<proteinExistence type="predicted"/>
<feature type="transmembrane region" description="Helical" evidence="8">
    <location>
        <begin position="191"/>
        <end position="212"/>
    </location>
</feature>
<dbReference type="Proteomes" id="UP000196573">
    <property type="component" value="Unassembled WGS sequence"/>
</dbReference>
<evidence type="ECO:0000256" key="1">
    <source>
        <dbReference type="ARBA" id="ARBA00004651"/>
    </source>
</evidence>
<feature type="transmembrane region" description="Helical" evidence="8">
    <location>
        <begin position="224"/>
        <end position="251"/>
    </location>
</feature>
<dbReference type="OrthoDB" id="9766690at2"/>
<dbReference type="PROSITE" id="PS51257">
    <property type="entry name" value="PROKAR_LIPOPROTEIN"/>
    <property type="match status" value="1"/>
</dbReference>
<keyword evidence="3" id="KW-1003">Cell membrane</keyword>
<evidence type="ECO:0000256" key="8">
    <source>
        <dbReference type="SAM" id="Phobius"/>
    </source>
</evidence>
<evidence type="ECO:0000256" key="2">
    <source>
        <dbReference type="ARBA" id="ARBA00022448"/>
    </source>
</evidence>
<sequence>MVSGKNSLTTKVVIGMLAGIACGFLIRWLWPDSEPVRSYLVEGVLFVLGQIFITCLKMLVVPLIFVSLVCGTCTLQDVSSLGRLGARTVGLYILTTCIAITMAITAALIAEPGVGAHLTSSSEFVPKEAPPLSNVLINLFPSNPIAAMAKGNALQIIVFALLFGIAIAASGRKGKPIADFFVSMNEVVMKLVTLLMNLAPYGVFALMARLFYGISFDAILNLLQYFFLLLFVLVLQVVVTYFLILHFVARINPLKFLKKMEDALLFAFSTSSSSATIPVSLETVNRRLGVNNRISSFTIPLGATINMDGTAMMQGVATVFIAQALSIDLTLMDYLSVILTATLASIGTAGVPGVGLIMLAMVLQQVGLPLEGIAIIMGVDRLLDMVRTVVNVTGDCTVTCAIAQMEGELDRSVFDDDHAGEQDENIDFHRICDEEPESR</sequence>
<dbReference type="SUPFAM" id="SSF118215">
    <property type="entry name" value="Proton glutamate symport protein"/>
    <property type="match status" value="1"/>
</dbReference>
<dbReference type="Pfam" id="PF00375">
    <property type="entry name" value="SDF"/>
    <property type="match status" value="1"/>
</dbReference>
<keyword evidence="7 8" id="KW-0472">Membrane</keyword>
<feature type="transmembrane region" description="Helical" evidence="8">
    <location>
        <begin position="12"/>
        <end position="30"/>
    </location>
</feature>
<keyword evidence="4 8" id="KW-0812">Transmembrane</keyword>
<dbReference type="InterPro" id="IPR001991">
    <property type="entry name" value="Na-dicarboxylate_symporter"/>
</dbReference>
<evidence type="ECO:0000256" key="7">
    <source>
        <dbReference type="ARBA" id="ARBA00023136"/>
    </source>
</evidence>
<evidence type="ECO:0000313" key="10">
    <source>
        <dbReference type="Proteomes" id="UP000196573"/>
    </source>
</evidence>
<feature type="transmembrane region" description="Helical" evidence="8">
    <location>
        <begin position="91"/>
        <end position="110"/>
    </location>
</feature>
<dbReference type="AlphaFoldDB" id="A0A1X7ALU4"/>
<evidence type="ECO:0000313" key="9">
    <source>
        <dbReference type="EMBL" id="SMA49107.1"/>
    </source>
</evidence>
<feature type="transmembrane region" description="Helical" evidence="8">
    <location>
        <begin position="153"/>
        <end position="170"/>
    </location>
</feature>
<dbReference type="Gene3D" id="1.10.3860.10">
    <property type="entry name" value="Sodium:dicarboxylate symporter"/>
    <property type="match status" value="1"/>
</dbReference>
<evidence type="ECO:0000256" key="6">
    <source>
        <dbReference type="ARBA" id="ARBA00022989"/>
    </source>
</evidence>
<dbReference type="PANTHER" id="PTHR42865">
    <property type="entry name" value="PROTON/GLUTAMATE-ASPARTATE SYMPORTER"/>
    <property type="match status" value="1"/>
</dbReference>
<keyword evidence="6 8" id="KW-1133">Transmembrane helix</keyword>
<dbReference type="PANTHER" id="PTHR42865:SF7">
    <property type="entry name" value="PROTON_GLUTAMATE-ASPARTATE SYMPORTER"/>
    <property type="match status" value="1"/>
</dbReference>
<comment type="subcellular location">
    <subcellularLocation>
        <location evidence="1">Cell membrane</location>
        <topology evidence="1">Multi-pass membrane protein</topology>
    </subcellularLocation>
</comment>
<dbReference type="EMBL" id="FWPT01000007">
    <property type="protein sequence ID" value="SMA49107.1"/>
    <property type="molecule type" value="Genomic_DNA"/>
</dbReference>
<name>A0A1X7ALU4_9GAMM</name>
<dbReference type="RefSeq" id="WP_087111403.1">
    <property type="nucleotide sequence ID" value="NZ_CBCSCN010000007.1"/>
</dbReference>